<sequence length="105" mass="12037">MTTEKQYNVCTCKKGLNKVVFDYDDLVKIPYFRSEIESLTEEAPQLRSGVSGEVGNQQVHLPLILPKVPGRFYYYFGKPLETKADSYTEASTRQHSIQPPLYQCL</sequence>
<gene>
    <name evidence="1" type="ORF">DEO72_LG6g1509</name>
</gene>
<organism evidence="1 2">
    <name type="scientific">Vigna unguiculata</name>
    <name type="common">Cowpea</name>
    <dbReference type="NCBI Taxonomy" id="3917"/>
    <lineage>
        <taxon>Eukaryota</taxon>
        <taxon>Viridiplantae</taxon>
        <taxon>Streptophyta</taxon>
        <taxon>Embryophyta</taxon>
        <taxon>Tracheophyta</taxon>
        <taxon>Spermatophyta</taxon>
        <taxon>Magnoliopsida</taxon>
        <taxon>eudicotyledons</taxon>
        <taxon>Gunneridae</taxon>
        <taxon>Pentapetalae</taxon>
        <taxon>rosids</taxon>
        <taxon>fabids</taxon>
        <taxon>Fabales</taxon>
        <taxon>Fabaceae</taxon>
        <taxon>Papilionoideae</taxon>
        <taxon>50 kb inversion clade</taxon>
        <taxon>NPAAA clade</taxon>
        <taxon>indigoferoid/millettioid clade</taxon>
        <taxon>Phaseoleae</taxon>
        <taxon>Vigna</taxon>
    </lineage>
</organism>
<dbReference type="Proteomes" id="UP000501690">
    <property type="component" value="Linkage Group LG6"/>
</dbReference>
<protein>
    <submittedName>
        <fullName evidence="1">Uncharacterized protein</fullName>
    </submittedName>
</protein>
<evidence type="ECO:0000313" key="1">
    <source>
        <dbReference type="EMBL" id="QCD96799.1"/>
    </source>
</evidence>
<name>A0A4D6M5X7_VIGUN</name>
<dbReference type="PANTHER" id="PTHR22753">
    <property type="entry name" value="TRANSMEMBRANE PROTEIN 68"/>
    <property type="match status" value="1"/>
</dbReference>
<dbReference type="GO" id="GO:0016020">
    <property type="term" value="C:membrane"/>
    <property type="evidence" value="ECO:0007669"/>
    <property type="project" value="TreeGrafter"/>
</dbReference>
<reference evidence="1 2" key="1">
    <citation type="submission" date="2019-04" db="EMBL/GenBank/DDBJ databases">
        <title>An improved genome assembly and genetic linkage map for asparagus bean, Vigna unguiculata ssp. sesquipedialis.</title>
        <authorList>
            <person name="Xia Q."/>
            <person name="Zhang R."/>
            <person name="Dong Y."/>
        </authorList>
    </citation>
    <scope>NUCLEOTIDE SEQUENCE [LARGE SCALE GENOMIC DNA]</scope>
    <source>
        <tissue evidence="1">Leaf</tissue>
    </source>
</reference>
<proteinExistence type="predicted"/>
<accession>A0A4D6M5X7</accession>
<dbReference type="PANTHER" id="PTHR22753:SF24">
    <property type="entry name" value="ESTERASE_LIPASE_THIOESTERASE FAMILY PROTEIN"/>
    <property type="match status" value="1"/>
</dbReference>
<dbReference type="AlphaFoldDB" id="A0A4D6M5X7"/>
<keyword evidence="2" id="KW-1185">Reference proteome</keyword>
<evidence type="ECO:0000313" key="2">
    <source>
        <dbReference type="Proteomes" id="UP000501690"/>
    </source>
</evidence>
<dbReference type="EMBL" id="CP039350">
    <property type="protein sequence ID" value="QCD96799.1"/>
    <property type="molecule type" value="Genomic_DNA"/>
</dbReference>